<organism evidence="1">
    <name type="scientific">Shigella boydii</name>
    <dbReference type="NCBI Taxonomy" id="621"/>
    <lineage>
        <taxon>Bacteria</taxon>
        <taxon>Pseudomonadati</taxon>
        <taxon>Pseudomonadota</taxon>
        <taxon>Gammaproteobacteria</taxon>
        <taxon>Enterobacterales</taxon>
        <taxon>Enterobacteriaceae</taxon>
        <taxon>Shigella</taxon>
    </lineage>
</organism>
<dbReference type="AlphaFoldDB" id="A0A1S9IT15"/>
<dbReference type="Proteomes" id="UP000868349">
    <property type="component" value="Unassembled WGS sequence"/>
</dbReference>
<reference evidence="1" key="1">
    <citation type="submission" date="2017-02" db="EMBL/GenBank/DDBJ databases">
        <title>Shigella draft genomes.</title>
        <authorList>
            <person name="Weis A.M."/>
            <person name="Weimer B.C."/>
            <person name="Gilpin B."/>
        </authorList>
    </citation>
    <scope>NUCLEOTIDE SEQUENCE [LARGE SCALE GENOMIC DNA]</scope>
    <source>
        <strain evidence="1">BCW_4868</strain>
    </source>
</reference>
<protein>
    <submittedName>
        <fullName evidence="1">Uncharacterized protein</fullName>
    </submittedName>
</protein>
<accession>A0A1S9IT15</accession>
<sequence length="61" mass="6767">MISIILSLFERFAVASLYQGRSRVASRTGRNNLNVHSGMASMNVRSMPEVGVTHPYPNMTL</sequence>
<gene>
    <name evidence="1" type="ORF">AJR17_026000</name>
</gene>
<evidence type="ECO:0000313" key="1">
    <source>
        <dbReference type="EMBL" id="OOO73707.1"/>
    </source>
</evidence>
<proteinExistence type="predicted"/>
<name>A0A1S9IT15_SHIBO</name>
<comment type="caution">
    <text evidence="1">The sequence shown here is derived from an EMBL/GenBank/DDBJ whole genome shotgun (WGS) entry which is preliminary data.</text>
</comment>
<dbReference type="EMBL" id="MSJS02000190">
    <property type="protein sequence ID" value="OOO73707.1"/>
    <property type="molecule type" value="Genomic_DNA"/>
</dbReference>